<evidence type="ECO:0000313" key="9">
    <source>
        <dbReference type="EMBL" id="EPE24359.1"/>
    </source>
</evidence>
<feature type="transmembrane region" description="Helical" evidence="6">
    <location>
        <begin position="152"/>
        <end position="175"/>
    </location>
</feature>
<evidence type="ECO:0000256" key="1">
    <source>
        <dbReference type="ARBA" id="ARBA00004141"/>
    </source>
</evidence>
<dbReference type="Pfam" id="PF11710">
    <property type="entry name" value="Git3"/>
    <property type="match status" value="1"/>
</dbReference>
<evidence type="ECO:0000313" key="10">
    <source>
        <dbReference type="Proteomes" id="UP000016922"/>
    </source>
</evidence>
<dbReference type="GeneID" id="19467260"/>
<feature type="compositionally biased region" description="Basic and acidic residues" evidence="5">
    <location>
        <begin position="546"/>
        <end position="570"/>
    </location>
</feature>
<dbReference type="HOGENOM" id="CLU_017709_1_1_1"/>
<dbReference type="InterPro" id="IPR022596">
    <property type="entry name" value="GPR1/2/3_C"/>
</dbReference>
<dbReference type="PANTHER" id="PTHR23112:SF37">
    <property type="entry name" value="G PROTEIN-COUPLED RECEPTOR GPR1"/>
    <property type="match status" value="1"/>
</dbReference>
<keyword evidence="2 6" id="KW-0812">Transmembrane</keyword>
<dbReference type="GO" id="GO:0007189">
    <property type="term" value="P:adenylate cyclase-activating G protein-coupled receptor signaling pathway"/>
    <property type="evidence" value="ECO:0007669"/>
    <property type="project" value="TreeGrafter"/>
</dbReference>
<gene>
    <name evidence="9" type="ORF">GLAREA_08211</name>
</gene>
<dbReference type="GO" id="GO:0005886">
    <property type="term" value="C:plasma membrane"/>
    <property type="evidence" value="ECO:0007669"/>
    <property type="project" value="TreeGrafter"/>
</dbReference>
<dbReference type="GO" id="GO:0004930">
    <property type="term" value="F:G protein-coupled receptor activity"/>
    <property type="evidence" value="ECO:0007669"/>
    <property type="project" value="TreeGrafter"/>
</dbReference>
<feature type="compositionally biased region" description="Low complexity" evidence="5">
    <location>
        <begin position="641"/>
        <end position="653"/>
    </location>
</feature>
<evidence type="ECO:0000259" key="7">
    <source>
        <dbReference type="Pfam" id="PF11710"/>
    </source>
</evidence>
<feature type="transmembrane region" description="Helical" evidence="6">
    <location>
        <begin position="115"/>
        <end position="140"/>
    </location>
</feature>
<organism evidence="9 10">
    <name type="scientific">Glarea lozoyensis (strain ATCC 20868 / MF5171)</name>
    <dbReference type="NCBI Taxonomy" id="1116229"/>
    <lineage>
        <taxon>Eukaryota</taxon>
        <taxon>Fungi</taxon>
        <taxon>Dikarya</taxon>
        <taxon>Ascomycota</taxon>
        <taxon>Pezizomycotina</taxon>
        <taxon>Leotiomycetes</taxon>
        <taxon>Helotiales</taxon>
        <taxon>Helotiaceae</taxon>
        <taxon>Glarea</taxon>
    </lineage>
</organism>
<dbReference type="Gene3D" id="1.20.1070.10">
    <property type="entry name" value="Rhodopsin 7-helix transmembrane proteins"/>
    <property type="match status" value="1"/>
</dbReference>
<dbReference type="AlphaFoldDB" id="S3CGI0"/>
<dbReference type="STRING" id="1116229.S3CGI0"/>
<reference evidence="9 10" key="1">
    <citation type="journal article" date="2013" name="BMC Genomics">
        <title>Genomics-driven discovery of the pneumocandin biosynthetic gene cluster in the fungus Glarea lozoyensis.</title>
        <authorList>
            <person name="Chen L."/>
            <person name="Yue Q."/>
            <person name="Zhang X."/>
            <person name="Xiang M."/>
            <person name="Wang C."/>
            <person name="Li S."/>
            <person name="Che Y."/>
            <person name="Ortiz-Lopez F.J."/>
            <person name="Bills G.F."/>
            <person name="Liu X."/>
            <person name="An Z."/>
        </authorList>
    </citation>
    <scope>NUCLEOTIDE SEQUENCE [LARGE SCALE GENOMIC DNA]</scope>
    <source>
        <strain evidence="10">ATCC 20868 / MF5171</strain>
    </source>
</reference>
<feature type="domain" description="Glucose receptor Git3-like N-terminal" evidence="7">
    <location>
        <begin position="41"/>
        <end position="229"/>
    </location>
</feature>
<proteinExistence type="predicted"/>
<feature type="region of interest" description="Disordered" evidence="5">
    <location>
        <begin position="321"/>
        <end position="353"/>
    </location>
</feature>
<feature type="domain" description="G protein-coupled receptor GPR1/2/3 C-terminal" evidence="8">
    <location>
        <begin position="439"/>
        <end position="513"/>
    </location>
</feature>
<feature type="transmembrane region" description="Helical" evidence="6">
    <location>
        <begin position="451"/>
        <end position="471"/>
    </location>
</feature>
<feature type="transmembrane region" description="Helical" evidence="6">
    <location>
        <begin position="85"/>
        <end position="103"/>
    </location>
</feature>
<evidence type="ECO:0000256" key="2">
    <source>
        <dbReference type="ARBA" id="ARBA00022692"/>
    </source>
</evidence>
<feature type="transmembrane region" description="Helical" evidence="6">
    <location>
        <begin position="483"/>
        <end position="504"/>
    </location>
</feature>
<evidence type="ECO:0000256" key="4">
    <source>
        <dbReference type="ARBA" id="ARBA00023136"/>
    </source>
</evidence>
<evidence type="ECO:0000256" key="5">
    <source>
        <dbReference type="SAM" id="MobiDB-lite"/>
    </source>
</evidence>
<dbReference type="OMA" id="FWFFRMR"/>
<feature type="transmembrane region" description="Helical" evidence="6">
    <location>
        <begin position="195"/>
        <end position="224"/>
    </location>
</feature>
<keyword evidence="3 6" id="KW-1133">Transmembrane helix</keyword>
<feature type="region of interest" description="Disordered" evidence="5">
    <location>
        <begin position="533"/>
        <end position="670"/>
    </location>
</feature>
<dbReference type="eggNOG" id="ENOG502QU8E">
    <property type="taxonomic scope" value="Eukaryota"/>
</dbReference>
<feature type="region of interest" description="Disordered" evidence="5">
    <location>
        <begin position="235"/>
        <end position="265"/>
    </location>
</feature>
<accession>S3CGI0</accession>
<comment type="subcellular location">
    <subcellularLocation>
        <location evidence="1">Membrane</location>
        <topology evidence="1">Multi-pass membrane protein</topology>
    </subcellularLocation>
</comment>
<dbReference type="EMBL" id="KE145373">
    <property type="protein sequence ID" value="EPE24359.1"/>
    <property type="molecule type" value="Genomic_DNA"/>
</dbReference>
<dbReference type="Pfam" id="PF11970">
    <property type="entry name" value="GPR_Gpa2_C"/>
    <property type="match status" value="1"/>
</dbReference>
<dbReference type="SUPFAM" id="SSF81321">
    <property type="entry name" value="Family A G protein-coupled receptor-like"/>
    <property type="match status" value="1"/>
</dbReference>
<evidence type="ECO:0000256" key="6">
    <source>
        <dbReference type="SAM" id="Phobius"/>
    </source>
</evidence>
<sequence length="670" mass="74897">MAPHSPSFLDHVYPRMEMEIRDLGRNTSGNASTPTSEQRNTLQVLALTFSAISVASSVIAFYWFVKMRRTFRHDLIMLLIQSDMFKALWFMIYPIVVFSQGPVMSDSRFCQVNGFFLSVGIEASDFAILQIAIHTALYIFKPKAKGGEGGLYPYRYIAYFCWLFFPLLMASLAFINDHDSYVVEGTYCYLPVRPFWYRLALSWIPRYIIFIVILFIYASIYFYVRYKFHGFTNSSERPDANNPDSVDSAEAGRKPVKRHTLPPTPTLACHGLIPVSRQVSMNEAPTRDLNTTMDSYTFSDTGLRRGSASHRFMWQSFVAKSTPVDGSAPSTTPDSGTEPPSPQVAPVPESSVENTIPRSLRDNMSLDSANQTPLRSHTSWKEFFARRFSPDVSGQPSVVGMMSALRRGPDGVSDVPTPISQLQLVNSRGQNLADVEMDRTRNKIRRQLRFLFIYPLVYMGMWVVPFISHVLQYSDRFATDPPFGLVCVTTVFVCSQAAIDCWLFSTREKPWKHMPGHDGTFWGSFGLASEWKPSDGRTNSHGPGKTRQEMSREARDAYHRRDEELAERRGGATVIQRPEATAHPSISQRGGSHWWDRPGLDGSVDMGGMSPVIEESNPIEGSPCQGSETSSEEVAGSVEKTTSGSSGTTASGGLSPNFRTVTFREGGNVS</sequence>
<feature type="transmembrane region" description="Helical" evidence="6">
    <location>
        <begin position="44"/>
        <end position="65"/>
    </location>
</feature>
<dbReference type="PANTHER" id="PTHR23112">
    <property type="entry name" value="G PROTEIN-COUPLED RECEPTOR 157-RELATED"/>
    <property type="match status" value="1"/>
</dbReference>
<dbReference type="InterPro" id="IPR023041">
    <property type="entry name" value="Glucose_rcpt_Git3-like_N"/>
</dbReference>
<dbReference type="RefSeq" id="XP_008088447.1">
    <property type="nucleotide sequence ID" value="XM_008090256.1"/>
</dbReference>
<protein>
    <submittedName>
        <fullName evidence="9">Family A G protein-coupled receptor-like protein</fullName>
    </submittedName>
</protein>
<keyword evidence="9" id="KW-0675">Receptor</keyword>
<dbReference type="KEGG" id="glz:GLAREA_08211"/>
<keyword evidence="4 6" id="KW-0472">Membrane</keyword>
<name>S3CGI0_GLAL2</name>
<dbReference type="OrthoDB" id="5368598at2759"/>
<evidence type="ECO:0000256" key="3">
    <source>
        <dbReference type="ARBA" id="ARBA00022989"/>
    </source>
</evidence>
<keyword evidence="10" id="KW-1185">Reference proteome</keyword>
<evidence type="ECO:0000259" key="8">
    <source>
        <dbReference type="Pfam" id="PF11970"/>
    </source>
</evidence>
<dbReference type="Proteomes" id="UP000016922">
    <property type="component" value="Unassembled WGS sequence"/>
</dbReference>